<name>A0ABS6FYH1_9FIRM</name>
<organism evidence="2 3">
    <name type="scientific">Alkaliphilus flagellatus</name>
    <dbReference type="NCBI Taxonomy" id="2841507"/>
    <lineage>
        <taxon>Bacteria</taxon>
        <taxon>Bacillati</taxon>
        <taxon>Bacillota</taxon>
        <taxon>Clostridia</taxon>
        <taxon>Peptostreptococcales</taxon>
        <taxon>Natronincolaceae</taxon>
        <taxon>Alkaliphilus</taxon>
    </lineage>
</organism>
<dbReference type="Pfam" id="PF01032">
    <property type="entry name" value="FecCD"/>
    <property type="match status" value="1"/>
</dbReference>
<feature type="transmembrane region" description="Helical" evidence="1">
    <location>
        <begin position="150"/>
        <end position="172"/>
    </location>
</feature>
<dbReference type="RefSeq" id="WP_216414786.1">
    <property type="nucleotide sequence ID" value="NZ_JAHLQK010000001.1"/>
</dbReference>
<proteinExistence type="predicted"/>
<evidence type="ECO:0000313" key="3">
    <source>
        <dbReference type="Proteomes" id="UP000779508"/>
    </source>
</evidence>
<sequence>MDNRKKTICTISIILLFLIFIISMNIGYIKLSPKDTLRTVFGGGTEEEKLILFNFRLPRIIISMLVGGGLALSGCIIQGLSRNPLADPGLLGINAGAGLMVILYVVFFGSQSFMSVFTLPFLAFLGASLAAILIYLLSYKRGSGFSPLNFILTGVAIQAGISALTTILVVKLDETQFNFVATWQAGSIWGSNWKFVLALVPWLLILIPYVIYKRKVLDILNLGEETAKSLGVSVEKERKNLIMASVALAASCVSVSGNISFVGLLAPHLARKLVGPKHEILLPTCAFTGAILVSIADTIGRVILQPGEIPTGIVVAVIGTPYFIHLLRNGK</sequence>
<gene>
    <name evidence="2" type="ORF">KQI88_02540</name>
</gene>
<protein>
    <submittedName>
        <fullName evidence="2">Iron ABC transporter permease</fullName>
    </submittedName>
</protein>
<dbReference type="CDD" id="cd06550">
    <property type="entry name" value="TM_ABC_iron-siderophores_like"/>
    <property type="match status" value="1"/>
</dbReference>
<dbReference type="EMBL" id="JAHLQK010000001">
    <property type="protein sequence ID" value="MBU5675293.1"/>
    <property type="molecule type" value="Genomic_DNA"/>
</dbReference>
<evidence type="ECO:0000313" key="2">
    <source>
        <dbReference type="EMBL" id="MBU5675293.1"/>
    </source>
</evidence>
<dbReference type="PANTHER" id="PTHR30472">
    <property type="entry name" value="FERRIC ENTEROBACTIN TRANSPORT SYSTEM PERMEASE PROTEIN"/>
    <property type="match status" value="1"/>
</dbReference>
<feature type="transmembrane region" description="Helical" evidence="1">
    <location>
        <begin position="7"/>
        <end position="29"/>
    </location>
</feature>
<feature type="transmembrane region" description="Helical" evidence="1">
    <location>
        <begin position="113"/>
        <end position="138"/>
    </location>
</feature>
<dbReference type="InterPro" id="IPR000522">
    <property type="entry name" value="ABC_transptr_permease_BtuC"/>
</dbReference>
<evidence type="ECO:0000256" key="1">
    <source>
        <dbReference type="SAM" id="Phobius"/>
    </source>
</evidence>
<comment type="caution">
    <text evidence="2">The sequence shown here is derived from an EMBL/GenBank/DDBJ whole genome shotgun (WGS) entry which is preliminary data.</text>
</comment>
<feature type="transmembrane region" description="Helical" evidence="1">
    <location>
        <begin position="60"/>
        <end position="77"/>
    </location>
</feature>
<keyword evidence="1" id="KW-0472">Membrane</keyword>
<feature type="transmembrane region" description="Helical" evidence="1">
    <location>
        <begin position="309"/>
        <end position="327"/>
    </location>
</feature>
<feature type="transmembrane region" description="Helical" evidence="1">
    <location>
        <begin position="280"/>
        <end position="303"/>
    </location>
</feature>
<feature type="transmembrane region" description="Helical" evidence="1">
    <location>
        <begin position="89"/>
        <end position="107"/>
    </location>
</feature>
<keyword evidence="3" id="KW-1185">Reference proteome</keyword>
<reference evidence="2 3" key="1">
    <citation type="submission" date="2021-06" db="EMBL/GenBank/DDBJ databases">
        <authorList>
            <person name="Sun Q."/>
            <person name="Li D."/>
        </authorList>
    </citation>
    <scope>NUCLEOTIDE SEQUENCE [LARGE SCALE GENOMIC DNA]</scope>
    <source>
        <strain evidence="2 3">MSJ-5</strain>
    </source>
</reference>
<accession>A0ABS6FYH1</accession>
<keyword evidence="1" id="KW-1133">Transmembrane helix</keyword>
<keyword evidence="1" id="KW-0812">Transmembrane</keyword>
<feature type="transmembrane region" description="Helical" evidence="1">
    <location>
        <begin position="192"/>
        <end position="212"/>
    </location>
</feature>
<dbReference type="PANTHER" id="PTHR30472:SF64">
    <property type="entry name" value="IRON(3+)-HYDROXAMATE IMPORT SYSTEM PERMEASE PROTEIN FHUG"/>
    <property type="match status" value="1"/>
</dbReference>
<dbReference type="Proteomes" id="UP000779508">
    <property type="component" value="Unassembled WGS sequence"/>
</dbReference>